<dbReference type="RefSeq" id="XP_040747084.1">
    <property type="nucleotide sequence ID" value="XM_040891783.1"/>
</dbReference>
<reference evidence="2 3" key="1">
    <citation type="submission" date="2016-07" db="EMBL/GenBank/DDBJ databases">
        <title>Pervasive Adenine N6-methylation of Active Genes in Fungi.</title>
        <authorList>
            <consortium name="DOE Joint Genome Institute"/>
            <person name="Mondo S.J."/>
            <person name="Dannebaum R.O."/>
            <person name="Kuo R.C."/>
            <person name="Labutti K."/>
            <person name="Haridas S."/>
            <person name="Kuo A."/>
            <person name="Salamov A."/>
            <person name="Ahrendt S.R."/>
            <person name="Lipzen A."/>
            <person name="Sullivan W."/>
            <person name="Andreopoulos W.B."/>
            <person name="Clum A."/>
            <person name="Lindquist E."/>
            <person name="Daum C."/>
            <person name="Ramamoorthy G.K."/>
            <person name="Gryganskyi A."/>
            <person name="Culley D."/>
            <person name="Magnuson J.K."/>
            <person name="James T.Y."/>
            <person name="O'Malley M.A."/>
            <person name="Stajich J.E."/>
            <person name="Spatafora J.W."/>
            <person name="Visel A."/>
            <person name="Grigoriev I.V."/>
        </authorList>
    </citation>
    <scope>NUCLEOTIDE SEQUENCE [LARGE SCALE GENOMIC DNA]</scope>
    <source>
        <strain evidence="2 3">ATCC 12442</strain>
    </source>
</reference>
<feature type="compositionally biased region" description="Basic residues" evidence="1">
    <location>
        <begin position="34"/>
        <end position="43"/>
    </location>
</feature>
<comment type="caution">
    <text evidence="2">The sequence shown here is derived from an EMBL/GenBank/DDBJ whole genome shotgun (WGS) entry which is preliminary data.</text>
</comment>
<dbReference type="AlphaFoldDB" id="A0A1Y1WK60"/>
<evidence type="ECO:0000313" key="3">
    <source>
        <dbReference type="Proteomes" id="UP000193922"/>
    </source>
</evidence>
<keyword evidence="3" id="KW-1185">Reference proteome</keyword>
<proteinExistence type="predicted"/>
<gene>
    <name evidence="2" type="ORF">DL89DRAFT_5308</name>
</gene>
<dbReference type="Proteomes" id="UP000193922">
    <property type="component" value="Unassembled WGS sequence"/>
</dbReference>
<sequence length="180" mass="20036">MDTEEPQQHEKQRPLTPDSPLPQLPSAHVSSRTSPHHRHHRRRSESNEQRGSTVGTAVSPGTGLRTGTMVINRGTEERVGTARHTVVLRAGSKTVSNRDQTVVKIRARIPGNTAQSLPRPDNGLAGHQWQRRRRALVRLDDCSIARRRLGHWRVQKEGKGASATSSQGWRGSGRLHLLCQ</sequence>
<feature type="compositionally biased region" description="Basic and acidic residues" evidence="1">
    <location>
        <begin position="1"/>
        <end position="13"/>
    </location>
</feature>
<feature type="region of interest" description="Disordered" evidence="1">
    <location>
        <begin position="1"/>
        <end position="67"/>
    </location>
</feature>
<dbReference type="EMBL" id="MCFD01000001">
    <property type="protein sequence ID" value="ORX73873.1"/>
    <property type="molecule type" value="Genomic_DNA"/>
</dbReference>
<organism evidence="2 3">
    <name type="scientific">Linderina pennispora</name>
    <dbReference type="NCBI Taxonomy" id="61395"/>
    <lineage>
        <taxon>Eukaryota</taxon>
        <taxon>Fungi</taxon>
        <taxon>Fungi incertae sedis</taxon>
        <taxon>Zoopagomycota</taxon>
        <taxon>Kickxellomycotina</taxon>
        <taxon>Kickxellomycetes</taxon>
        <taxon>Kickxellales</taxon>
        <taxon>Kickxellaceae</taxon>
        <taxon>Linderina</taxon>
    </lineage>
</organism>
<evidence type="ECO:0000313" key="2">
    <source>
        <dbReference type="EMBL" id="ORX73873.1"/>
    </source>
</evidence>
<protein>
    <submittedName>
        <fullName evidence="2">Uncharacterized protein</fullName>
    </submittedName>
</protein>
<dbReference type="GeneID" id="63808431"/>
<accession>A0A1Y1WK60</accession>
<name>A0A1Y1WK60_9FUNG</name>
<evidence type="ECO:0000256" key="1">
    <source>
        <dbReference type="SAM" id="MobiDB-lite"/>
    </source>
</evidence>